<dbReference type="PROSITE" id="PS50943">
    <property type="entry name" value="HTH_CROC1"/>
    <property type="match status" value="1"/>
</dbReference>
<evidence type="ECO:0000313" key="4">
    <source>
        <dbReference type="Proteomes" id="UP000182470"/>
    </source>
</evidence>
<dbReference type="EMBL" id="JXDI01000001">
    <property type="protein sequence ID" value="KAF2410397.1"/>
    <property type="molecule type" value="Genomic_DNA"/>
</dbReference>
<gene>
    <name evidence="2" type="ORF">PSAN_28280</name>
    <name evidence="3" type="ORF">SAMN04490179_2232</name>
</gene>
<dbReference type="InterPro" id="IPR010982">
    <property type="entry name" value="Lambda_DNA-bd_dom_sf"/>
</dbReference>
<accession>A0A1G9Y6L2</accession>
<dbReference type="OrthoDB" id="6900871at2"/>
<evidence type="ECO:0000313" key="3">
    <source>
        <dbReference type="EMBL" id="SDN04734.1"/>
    </source>
</evidence>
<sequence>MSLKNEIAGAIRAIRTIRDVDYGELADVIAKSSIGNLEQGRHSITLEKLIELSNSLQFDPVALLALCVSIQNDEPADATIERAKAQLALFRAEGGEELFRSQFVGNELKKRPPGKPRNSKNAAAVRELKASGMSQAEIAHTLGLAKSTVHRYWQ</sequence>
<dbReference type="SUPFAM" id="SSF47413">
    <property type="entry name" value="lambda repressor-like DNA-binding domains"/>
    <property type="match status" value="1"/>
</dbReference>
<dbReference type="Gene3D" id="1.10.260.40">
    <property type="entry name" value="lambda repressor-like DNA-binding domains"/>
    <property type="match status" value="1"/>
</dbReference>
<dbReference type="Pfam" id="PF09339">
    <property type="entry name" value="HTH_IclR"/>
    <property type="match status" value="1"/>
</dbReference>
<proteinExistence type="predicted"/>
<dbReference type="GO" id="GO:0006355">
    <property type="term" value="P:regulation of DNA-templated transcription"/>
    <property type="evidence" value="ECO:0007669"/>
    <property type="project" value="InterPro"/>
</dbReference>
<feature type="domain" description="HTH cro/C1-type" evidence="1">
    <location>
        <begin position="29"/>
        <end position="63"/>
    </location>
</feature>
<dbReference type="Proteomes" id="UP000182470">
    <property type="component" value="Chromosome I"/>
</dbReference>
<dbReference type="InterPro" id="IPR001387">
    <property type="entry name" value="Cro/C1-type_HTH"/>
</dbReference>
<reference evidence="3 4" key="2">
    <citation type="submission" date="2016-10" db="EMBL/GenBank/DDBJ databases">
        <authorList>
            <person name="de Groot N.N."/>
        </authorList>
    </citation>
    <scope>NUCLEOTIDE SEQUENCE [LARGE SCALE GENOMIC DNA]</scope>
    <source>
        <strain evidence="3 4">BS2772</strain>
    </source>
</reference>
<organism evidence="3 4">
    <name type="scientific">Pseudomonas antarctica</name>
    <dbReference type="NCBI Taxonomy" id="219572"/>
    <lineage>
        <taxon>Bacteria</taxon>
        <taxon>Pseudomonadati</taxon>
        <taxon>Pseudomonadota</taxon>
        <taxon>Gammaproteobacteria</taxon>
        <taxon>Pseudomonadales</taxon>
        <taxon>Pseudomonadaceae</taxon>
        <taxon>Pseudomonas</taxon>
    </lineage>
</organism>
<dbReference type="GO" id="GO:0003677">
    <property type="term" value="F:DNA binding"/>
    <property type="evidence" value="ECO:0007669"/>
    <property type="project" value="InterPro"/>
</dbReference>
<evidence type="ECO:0000259" key="1">
    <source>
        <dbReference type="PROSITE" id="PS50943"/>
    </source>
</evidence>
<evidence type="ECO:0000313" key="2">
    <source>
        <dbReference type="EMBL" id="KAF2410397.1"/>
    </source>
</evidence>
<dbReference type="RefSeq" id="WP_083360374.1">
    <property type="nucleotide sequence ID" value="NZ_JXDI01000001.1"/>
</dbReference>
<reference evidence="2 5" key="1">
    <citation type="submission" date="2015-01" db="EMBL/GenBank/DDBJ databases">
        <title>Genome Sequence of Pseudomonas antarctica CMS 35.</title>
        <authorList>
            <person name="Voget S."/>
            <person name="Chow J."/>
            <person name="Daniel R."/>
            <person name="Streit W."/>
        </authorList>
    </citation>
    <scope>NUCLEOTIDE SEQUENCE [LARGE SCALE GENOMIC DNA]</scope>
    <source>
        <strain evidence="2 5">CMS 35</strain>
    </source>
</reference>
<name>A0A1G9Y6L2_9PSED</name>
<protein>
    <submittedName>
        <fullName evidence="2">Helix-turn-helix protein</fullName>
    </submittedName>
    <submittedName>
        <fullName evidence="3">IclR helix-turn-helix domain-containing protein</fullName>
    </submittedName>
</protein>
<evidence type="ECO:0000313" key="5">
    <source>
        <dbReference type="Proteomes" id="UP000748067"/>
    </source>
</evidence>
<dbReference type="InterPro" id="IPR005471">
    <property type="entry name" value="Tscrpt_reg_IclR_N"/>
</dbReference>
<dbReference type="EMBL" id="LT629704">
    <property type="protein sequence ID" value="SDN04734.1"/>
    <property type="molecule type" value="Genomic_DNA"/>
</dbReference>
<dbReference type="Proteomes" id="UP000748067">
    <property type="component" value="Unassembled WGS sequence"/>
</dbReference>
<dbReference type="AlphaFoldDB" id="A0A1G9Y6L2"/>
<keyword evidence="5" id="KW-1185">Reference proteome</keyword>
<dbReference type="Gene3D" id="1.10.10.60">
    <property type="entry name" value="Homeodomain-like"/>
    <property type="match status" value="1"/>
</dbReference>